<reference evidence="1" key="2">
    <citation type="submission" date="2025-09" db="UniProtKB">
        <authorList>
            <consortium name="EnsemblPlants"/>
        </authorList>
    </citation>
    <scope>IDENTIFICATION</scope>
</reference>
<proteinExistence type="predicted"/>
<sequence length="179" mass="19297">MAHKTPHPSGWSTKRYILAALVGTLMATTIVIAVSAIFRPDKISFSITHDALTRPSKSGSMSLNLTVTATTGDRSSVQYRSLIVYLLFTQGGTDYELPVGLVGPLPPLQPPDNTTDIRLACDLWGVPSGGTPMITVQVLAVVRFKVGLLHTRPYNIKVFCGPVDFIGRKNLSFPIACNA</sequence>
<evidence type="ECO:0000313" key="1">
    <source>
        <dbReference type="EnsemblPlants" id="AVESA.00010b.r2.7DG1335830.1.CDS.1"/>
    </source>
</evidence>
<keyword evidence="2" id="KW-1185">Reference proteome</keyword>
<evidence type="ECO:0000313" key="2">
    <source>
        <dbReference type="Proteomes" id="UP001732700"/>
    </source>
</evidence>
<organism evidence="1 2">
    <name type="scientific">Avena sativa</name>
    <name type="common">Oat</name>
    <dbReference type="NCBI Taxonomy" id="4498"/>
    <lineage>
        <taxon>Eukaryota</taxon>
        <taxon>Viridiplantae</taxon>
        <taxon>Streptophyta</taxon>
        <taxon>Embryophyta</taxon>
        <taxon>Tracheophyta</taxon>
        <taxon>Spermatophyta</taxon>
        <taxon>Magnoliopsida</taxon>
        <taxon>Liliopsida</taxon>
        <taxon>Poales</taxon>
        <taxon>Poaceae</taxon>
        <taxon>BOP clade</taxon>
        <taxon>Pooideae</taxon>
        <taxon>Poodae</taxon>
        <taxon>Poeae</taxon>
        <taxon>Poeae Chloroplast Group 1 (Aveneae type)</taxon>
        <taxon>Aveninae</taxon>
        <taxon>Avena</taxon>
    </lineage>
</organism>
<dbReference type="Proteomes" id="UP001732700">
    <property type="component" value="Chromosome 7D"/>
</dbReference>
<protein>
    <submittedName>
        <fullName evidence="1">Uncharacterized protein</fullName>
    </submittedName>
</protein>
<name>A0ACD6ABR3_AVESA</name>
<accession>A0ACD6ABR3</accession>
<dbReference type="EnsemblPlants" id="AVESA.00010b.r2.7DG1335830.1">
    <property type="protein sequence ID" value="AVESA.00010b.r2.7DG1335830.1.CDS.1"/>
    <property type="gene ID" value="AVESA.00010b.r2.7DG1335830"/>
</dbReference>
<reference evidence="1" key="1">
    <citation type="submission" date="2021-05" db="EMBL/GenBank/DDBJ databases">
        <authorList>
            <person name="Scholz U."/>
            <person name="Mascher M."/>
            <person name="Fiebig A."/>
        </authorList>
    </citation>
    <scope>NUCLEOTIDE SEQUENCE [LARGE SCALE GENOMIC DNA]</scope>
</reference>